<evidence type="ECO:0000256" key="4">
    <source>
        <dbReference type="ARBA" id="ARBA00023157"/>
    </source>
</evidence>
<dbReference type="SUPFAM" id="SSF52833">
    <property type="entry name" value="Thioredoxin-like"/>
    <property type="match status" value="1"/>
</dbReference>
<protein>
    <submittedName>
        <fullName evidence="8">Peroxiredoxin</fullName>
    </submittedName>
</protein>
<evidence type="ECO:0000259" key="7">
    <source>
        <dbReference type="Pfam" id="PF08534"/>
    </source>
</evidence>
<keyword evidence="5" id="KW-0676">Redox-active center</keyword>
<evidence type="ECO:0000256" key="1">
    <source>
        <dbReference type="ARBA" id="ARBA00022559"/>
    </source>
</evidence>
<feature type="region of interest" description="Disordered" evidence="6">
    <location>
        <begin position="96"/>
        <end position="121"/>
    </location>
</feature>
<dbReference type="PANTHER" id="PTHR42801:SF21">
    <property type="entry name" value="BCPB PROTEIN"/>
    <property type="match status" value="1"/>
</dbReference>
<dbReference type="EMBL" id="JAFFZN010000009">
    <property type="protein sequence ID" value="MBO8186335.1"/>
    <property type="molecule type" value="Genomic_DNA"/>
</dbReference>
<comment type="caution">
    <text evidence="8">The sequence shown here is derived from an EMBL/GenBank/DDBJ whole genome shotgun (WGS) entry which is preliminary data.</text>
</comment>
<sequence>MAPSPLSVRSRACPFLPVCRVLQPPGDCDQPFDREDHDRFCPFRPRVQARLACVFTCKAAQRATDPAGLLPVRCPFPLRDRTGTWRAPHLPGCGLAFRQPHHGTAQQRTAPLSNGRGPHVDDLTRLPAELPVPEDDGAADHLPGTRLPHLELPATEGGLVALDRLGPARTVLYVYPLTGRHDRALPTGWDAIPGARGCTPEACGFRDHHAELVTAGAAGVFGASSQSSPYQREVVERLRLPFALLSDPALTLATALGLPTFEADGRKFYRRLTLVVRDGEIEHVFYPVFPPDRHAGQVVEWLRANAV</sequence>
<proteinExistence type="predicted"/>
<dbReference type="InterPro" id="IPR036249">
    <property type="entry name" value="Thioredoxin-like_sf"/>
</dbReference>
<organism evidence="8 9">
    <name type="scientific">Streptomyces spirodelae</name>
    <dbReference type="NCBI Taxonomy" id="2812904"/>
    <lineage>
        <taxon>Bacteria</taxon>
        <taxon>Bacillati</taxon>
        <taxon>Actinomycetota</taxon>
        <taxon>Actinomycetes</taxon>
        <taxon>Kitasatosporales</taxon>
        <taxon>Streptomycetaceae</taxon>
        <taxon>Streptomyces</taxon>
    </lineage>
</organism>
<accession>A0ABS3WT86</accession>
<keyword evidence="3" id="KW-0560">Oxidoreductase</keyword>
<feature type="domain" description="Redoxin" evidence="7">
    <location>
        <begin position="144"/>
        <end position="292"/>
    </location>
</feature>
<dbReference type="Pfam" id="PF08534">
    <property type="entry name" value="Redoxin"/>
    <property type="match status" value="1"/>
</dbReference>
<dbReference type="Gene3D" id="3.40.30.10">
    <property type="entry name" value="Glutaredoxin"/>
    <property type="match status" value="1"/>
</dbReference>
<dbReference type="InterPro" id="IPR050924">
    <property type="entry name" value="Peroxiredoxin_BCP/PrxQ"/>
</dbReference>
<dbReference type="InterPro" id="IPR013740">
    <property type="entry name" value="Redoxin"/>
</dbReference>
<dbReference type="PANTHER" id="PTHR42801">
    <property type="entry name" value="THIOREDOXIN-DEPENDENT PEROXIDE REDUCTASE"/>
    <property type="match status" value="1"/>
</dbReference>
<evidence type="ECO:0000256" key="5">
    <source>
        <dbReference type="ARBA" id="ARBA00023284"/>
    </source>
</evidence>
<keyword evidence="4" id="KW-1015">Disulfide bond</keyword>
<keyword evidence="1" id="KW-0575">Peroxidase</keyword>
<evidence type="ECO:0000256" key="6">
    <source>
        <dbReference type="SAM" id="MobiDB-lite"/>
    </source>
</evidence>
<reference evidence="8 9" key="1">
    <citation type="submission" date="2021-02" db="EMBL/GenBank/DDBJ databases">
        <title>Streptomyces spirodelae sp. nov., isolated from duckweed.</title>
        <authorList>
            <person name="Saimee Y."/>
            <person name="Duangmal K."/>
        </authorList>
    </citation>
    <scope>NUCLEOTIDE SEQUENCE [LARGE SCALE GENOMIC DNA]</scope>
    <source>
        <strain evidence="8 9">DW4-2</strain>
    </source>
</reference>
<evidence type="ECO:0000313" key="9">
    <source>
        <dbReference type="Proteomes" id="UP001518976"/>
    </source>
</evidence>
<evidence type="ECO:0000256" key="2">
    <source>
        <dbReference type="ARBA" id="ARBA00022862"/>
    </source>
</evidence>
<evidence type="ECO:0000313" key="8">
    <source>
        <dbReference type="EMBL" id="MBO8186335.1"/>
    </source>
</evidence>
<dbReference type="Proteomes" id="UP001518976">
    <property type="component" value="Unassembled WGS sequence"/>
</dbReference>
<evidence type="ECO:0000256" key="3">
    <source>
        <dbReference type="ARBA" id="ARBA00023002"/>
    </source>
</evidence>
<name>A0ABS3WT86_9ACTN</name>
<keyword evidence="9" id="KW-1185">Reference proteome</keyword>
<gene>
    <name evidence="8" type="ORF">JW592_12765</name>
</gene>
<keyword evidence="2" id="KW-0049">Antioxidant</keyword>
<dbReference type="CDD" id="cd03017">
    <property type="entry name" value="PRX_BCP"/>
    <property type="match status" value="1"/>
</dbReference>